<evidence type="ECO:0000256" key="6">
    <source>
        <dbReference type="ARBA" id="ARBA00022592"/>
    </source>
</evidence>
<dbReference type="Pfam" id="PF01895">
    <property type="entry name" value="PhoU"/>
    <property type="match status" value="2"/>
</dbReference>
<comment type="caution">
    <text evidence="10">The sequence shown here is derived from an EMBL/GenBank/DDBJ whole genome shotgun (WGS) entry which is preliminary data.</text>
</comment>
<evidence type="ECO:0000256" key="1">
    <source>
        <dbReference type="ARBA" id="ARBA00004496"/>
    </source>
</evidence>
<dbReference type="GO" id="GO:0006817">
    <property type="term" value="P:phosphate ion transport"/>
    <property type="evidence" value="ECO:0007669"/>
    <property type="project" value="UniProtKB-KW"/>
</dbReference>
<evidence type="ECO:0000256" key="3">
    <source>
        <dbReference type="ARBA" id="ARBA00011738"/>
    </source>
</evidence>
<dbReference type="GO" id="GO:0045936">
    <property type="term" value="P:negative regulation of phosphate metabolic process"/>
    <property type="evidence" value="ECO:0007669"/>
    <property type="project" value="InterPro"/>
</dbReference>
<feature type="domain" description="PhoU" evidence="9">
    <location>
        <begin position="122"/>
        <end position="204"/>
    </location>
</feature>
<name>A0A8J6QZN2_9BACT</name>
<dbReference type="AlphaFoldDB" id="A0A8J6QZN2"/>
<reference evidence="10" key="1">
    <citation type="submission" date="2020-09" db="EMBL/GenBank/DDBJ databases">
        <title>Pelobacter alkaliphilus sp. nov., a novel anaerobic arsenate-reducing bacterium from terrestrial mud volcano.</title>
        <authorList>
            <person name="Khomyakova M.A."/>
            <person name="Merkel A.Y."/>
            <person name="Slobodkin A.I."/>
        </authorList>
    </citation>
    <scope>NUCLEOTIDE SEQUENCE</scope>
    <source>
        <strain evidence="10">M08fum</strain>
    </source>
</reference>
<dbReference type="GO" id="GO:0005737">
    <property type="term" value="C:cytoplasm"/>
    <property type="evidence" value="ECO:0007669"/>
    <property type="project" value="UniProtKB-SubCell"/>
</dbReference>
<evidence type="ECO:0000256" key="5">
    <source>
        <dbReference type="ARBA" id="ARBA00022490"/>
    </source>
</evidence>
<dbReference type="PIRSF" id="PIRSF003107">
    <property type="entry name" value="PhoU"/>
    <property type="match status" value="1"/>
</dbReference>
<dbReference type="EMBL" id="JACWUN010000016">
    <property type="protein sequence ID" value="MBD1401487.1"/>
    <property type="molecule type" value="Genomic_DNA"/>
</dbReference>
<evidence type="ECO:0000256" key="8">
    <source>
        <dbReference type="PIRNR" id="PIRNR003107"/>
    </source>
</evidence>
<dbReference type="PANTHER" id="PTHR42930">
    <property type="entry name" value="PHOSPHATE-SPECIFIC TRANSPORT SYSTEM ACCESSORY PROTEIN PHOU"/>
    <property type="match status" value="1"/>
</dbReference>
<keyword evidence="4 8" id="KW-0813">Transport</keyword>
<accession>A0A8J6QZN2</accession>
<evidence type="ECO:0000259" key="9">
    <source>
        <dbReference type="Pfam" id="PF01895"/>
    </source>
</evidence>
<dbReference type="NCBIfam" id="TIGR02135">
    <property type="entry name" value="phoU_full"/>
    <property type="match status" value="1"/>
</dbReference>
<dbReference type="InterPro" id="IPR038078">
    <property type="entry name" value="PhoU-like_sf"/>
</dbReference>
<evidence type="ECO:0000313" key="11">
    <source>
        <dbReference type="Proteomes" id="UP000632828"/>
    </source>
</evidence>
<keyword evidence="6 8" id="KW-0592">Phosphate transport</keyword>
<evidence type="ECO:0000256" key="2">
    <source>
        <dbReference type="ARBA" id="ARBA00008107"/>
    </source>
</evidence>
<keyword evidence="11" id="KW-1185">Reference proteome</keyword>
<dbReference type="InterPro" id="IPR026022">
    <property type="entry name" value="PhoU_dom"/>
</dbReference>
<feature type="domain" description="PhoU" evidence="9">
    <location>
        <begin position="17"/>
        <end position="104"/>
    </location>
</feature>
<organism evidence="10 11">
    <name type="scientific">Pelovirga terrestris</name>
    <dbReference type="NCBI Taxonomy" id="2771352"/>
    <lineage>
        <taxon>Bacteria</taxon>
        <taxon>Pseudomonadati</taxon>
        <taxon>Thermodesulfobacteriota</taxon>
        <taxon>Desulfuromonadia</taxon>
        <taxon>Geobacterales</taxon>
        <taxon>Geobacteraceae</taxon>
        <taxon>Pelovirga</taxon>
    </lineage>
</organism>
<dbReference type="Proteomes" id="UP000632828">
    <property type="component" value="Unassembled WGS sequence"/>
</dbReference>
<keyword evidence="5 8" id="KW-0963">Cytoplasm</keyword>
<dbReference type="SUPFAM" id="SSF109755">
    <property type="entry name" value="PhoU-like"/>
    <property type="match status" value="1"/>
</dbReference>
<gene>
    <name evidence="10" type="primary">phoU</name>
    <name evidence="10" type="ORF">ICT70_12515</name>
</gene>
<dbReference type="InterPro" id="IPR028366">
    <property type="entry name" value="PhoU"/>
</dbReference>
<evidence type="ECO:0000256" key="4">
    <source>
        <dbReference type="ARBA" id="ARBA00022448"/>
    </source>
</evidence>
<comment type="similarity">
    <text evidence="2 8">Belongs to the PhoU family.</text>
</comment>
<proteinExistence type="inferred from homology"/>
<protein>
    <recommendedName>
        <fullName evidence="8">Phosphate-specific transport system accessory protein PhoU</fullName>
    </recommendedName>
</protein>
<evidence type="ECO:0000256" key="7">
    <source>
        <dbReference type="ARBA" id="ARBA00056181"/>
    </source>
</evidence>
<dbReference type="RefSeq" id="WP_191157149.1">
    <property type="nucleotide sequence ID" value="NZ_JACWUN010000016.1"/>
</dbReference>
<dbReference type="FunFam" id="1.20.58.220:FF:000004">
    <property type="entry name" value="Phosphate-specific transport system accessory protein PhoU"/>
    <property type="match status" value="1"/>
</dbReference>
<sequence>MPLYLERQIDDLKKRILTLSAVVEEGFHQAIHSLEEMDTSLAEAVIERDVEVNEMEVDLEEECLKILALHQPVAIDLRFIVSVLKINNDLERISDLSVNIAQRTRGLAALKPAPIPFALFAMADKVESMLKKSLDSLVNLDMELAHEVCRLDDEVDAMHKDNYGLVKDQIRRQPEQLDALIEYLSLSRHLERIADLTTNIAEDVLYMIDGEIIRHTY</sequence>
<evidence type="ECO:0000313" key="10">
    <source>
        <dbReference type="EMBL" id="MBD1401487.1"/>
    </source>
</evidence>
<dbReference type="PANTHER" id="PTHR42930:SF3">
    <property type="entry name" value="PHOSPHATE-SPECIFIC TRANSPORT SYSTEM ACCESSORY PROTEIN PHOU"/>
    <property type="match status" value="1"/>
</dbReference>
<comment type="function">
    <text evidence="7 8">Plays a role in the regulation of phosphate uptake.</text>
</comment>
<comment type="subcellular location">
    <subcellularLocation>
        <location evidence="1 8">Cytoplasm</location>
    </subcellularLocation>
</comment>
<dbReference type="GO" id="GO:0030643">
    <property type="term" value="P:intracellular phosphate ion homeostasis"/>
    <property type="evidence" value="ECO:0007669"/>
    <property type="project" value="InterPro"/>
</dbReference>
<comment type="subunit">
    <text evidence="3 8">Homodimer.</text>
</comment>
<dbReference type="Gene3D" id="1.20.58.220">
    <property type="entry name" value="Phosphate transport system protein phou homolog 2, domain 2"/>
    <property type="match status" value="2"/>
</dbReference>